<name>A0A6A6XSK5_9PLEO</name>
<organism evidence="7 8">
    <name type="scientific">Melanomma pulvis-pyrius CBS 109.77</name>
    <dbReference type="NCBI Taxonomy" id="1314802"/>
    <lineage>
        <taxon>Eukaryota</taxon>
        <taxon>Fungi</taxon>
        <taxon>Dikarya</taxon>
        <taxon>Ascomycota</taxon>
        <taxon>Pezizomycotina</taxon>
        <taxon>Dothideomycetes</taxon>
        <taxon>Pleosporomycetidae</taxon>
        <taxon>Pleosporales</taxon>
        <taxon>Melanommataceae</taxon>
        <taxon>Melanomma</taxon>
    </lineage>
</organism>
<feature type="transmembrane region" description="Helical" evidence="6">
    <location>
        <begin position="396"/>
        <end position="415"/>
    </location>
</feature>
<dbReference type="InterPro" id="IPR036259">
    <property type="entry name" value="MFS_trans_sf"/>
</dbReference>
<dbReference type="FunFam" id="1.20.1250.20:FF:000289">
    <property type="entry name" value="Acetyl-coenzyme A transporter 1"/>
    <property type="match status" value="1"/>
</dbReference>
<feature type="transmembrane region" description="Helical" evidence="6">
    <location>
        <begin position="324"/>
        <end position="346"/>
    </location>
</feature>
<feature type="transmembrane region" description="Helical" evidence="6">
    <location>
        <begin position="164"/>
        <end position="182"/>
    </location>
</feature>
<reference evidence="7" key="1">
    <citation type="journal article" date="2020" name="Stud. Mycol.">
        <title>101 Dothideomycetes genomes: a test case for predicting lifestyles and emergence of pathogens.</title>
        <authorList>
            <person name="Haridas S."/>
            <person name="Albert R."/>
            <person name="Binder M."/>
            <person name="Bloem J."/>
            <person name="Labutti K."/>
            <person name="Salamov A."/>
            <person name="Andreopoulos B."/>
            <person name="Baker S."/>
            <person name="Barry K."/>
            <person name="Bills G."/>
            <person name="Bluhm B."/>
            <person name="Cannon C."/>
            <person name="Castanera R."/>
            <person name="Culley D."/>
            <person name="Daum C."/>
            <person name="Ezra D."/>
            <person name="Gonzalez J."/>
            <person name="Henrissat B."/>
            <person name="Kuo A."/>
            <person name="Liang C."/>
            <person name="Lipzen A."/>
            <person name="Lutzoni F."/>
            <person name="Magnuson J."/>
            <person name="Mondo S."/>
            <person name="Nolan M."/>
            <person name="Ohm R."/>
            <person name="Pangilinan J."/>
            <person name="Park H.-J."/>
            <person name="Ramirez L."/>
            <person name="Alfaro M."/>
            <person name="Sun H."/>
            <person name="Tritt A."/>
            <person name="Yoshinaga Y."/>
            <person name="Zwiers L.-H."/>
            <person name="Turgeon B."/>
            <person name="Goodwin S."/>
            <person name="Spatafora J."/>
            <person name="Crous P."/>
            <person name="Grigoriev I."/>
        </authorList>
    </citation>
    <scope>NUCLEOTIDE SEQUENCE</scope>
    <source>
        <strain evidence="7">CBS 109.77</strain>
    </source>
</reference>
<proteinExistence type="predicted"/>
<evidence type="ECO:0000256" key="6">
    <source>
        <dbReference type="SAM" id="Phobius"/>
    </source>
</evidence>
<evidence type="ECO:0000256" key="4">
    <source>
        <dbReference type="ARBA" id="ARBA00023136"/>
    </source>
</evidence>
<dbReference type="Pfam" id="PF13000">
    <property type="entry name" value="Acatn"/>
    <property type="match status" value="2"/>
</dbReference>
<accession>A0A6A6XSK5</accession>
<evidence type="ECO:0000256" key="2">
    <source>
        <dbReference type="ARBA" id="ARBA00022692"/>
    </source>
</evidence>
<dbReference type="SUPFAM" id="SSF103473">
    <property type="entry name" value="MFS general substrate transporter"/>
    <property type="match status" value="1"/>
</dbReference>
<feature type="transmembrane region" description="Helical" evidence="6">
    <location>
        <begin position="427"/>
        <end position="452"/>
    </location>
</feature>
<protein>
    <recommendedName>
        <fullName evidence="9">Acetyl-coenzyme A transporter 1</fullName>
    </recommendedName>
</protein>
<dbReference type="InterPro" id="IPR004752">
    <property type="entry name" value="AmpG_permease/AT-1"/>
</dbReference>
<evidence type="ECO:0000256" key="1">
    <source>
        <dbReference type="ARBA" id="ARBA00004141"/>
    </source>
</evidence>
<feature type="transmembrane region" description="Helical" evidence="6">
    <location>
        <begin position="464"/>
        <end position="483"/>
    </location>
</feature>
<dbReference type="Proteomes" id="UP000799757">
    <property type="component" value="Unassembled WGS sequence"/>
</dbReference>
<dbReference type="PANTHER" id="PTHR12778">
    <property type="entry name" value="SOLUTE CARRIER FAMILY 33 ACETYL-COA TRANSPORTER -RELATED"/>
    <property type="match status" value="1"/>
</dbReference>
<feature type="compositionally biased region" description="Polar residues" evidence="5">
    <location>
        <begin position="16"/>
        <end position="36"/>
    </location>
</feature>
<feature type="region of interest" description="Disordered" evidence="5">
    <location>
        <begin position="1"/>
        <end position="61"/>
    </location>
</feature>
<evidence type="ECO:0000313" key="7">
    <source>
        <dbReference type="EMBL" id="KAF2799213.1"/>
    </source>
</evidence>
<feature type="transmembrane region" description="Helical" evidence="6">
    <location>
        <begin position="235"/>
        <end position="258"/>
    </location>
</feature>
<feature type="compositionally biased region" description="Basic residues" evidence="5">
    <location>
        <begin position="1"/>
        <end position="11"/>
    </location>
</feature>
<comment type="subcellular location">
    <subcellularLocation>
        <location evidence="1">Membrane</location>
        <topology evidence="1">Multi-pass membrane protein</topology>
    </subcellularLocation>
</comment>
<keyword evidence="3 6" id="KW-1133">Transmembrane helix</keyword>
<keyword evidence="2 6" id="KW-0812">Transmembrane</keyword>
<feature type="transmembrane region" description="Helical" evidence="6">
    <location>
        <begin position="366"/>
        <end position="384"/>
    </location>
</feature>
<evidence type="ECO:0008006" key="9">
    <source>
        <dbReference type="Google" id="ProtNLM"/>
    </source>
</evidence>
<dbReference type="OrthoDB" id="6415790at2759"/>
<dbReference type="EMBL" id="MU001768">
    <property type="protein sequence ID" value="KAF2799213.1"/>
    <property type="molecule type" value="Genomic_DNA"/>
</dbReference>
<feature type="transmembrane region" description="Helical" evidence="6">
    <location>
        <begin position="202"/>
        <end position="228"/>
    </location>
</feature>
<dbReference type="InterPro" id="IPR024371">
    <property type="entry name" value="AcetylCoA_trans_1-like"/>
</dbReference>
<dbReference type="GO" id="GO:0008521">
    <property type="term" value="F:acetyl-CoA transmembrane transporter activity"/>
    <property type="evidence" value="ECO:0007669"/>
    <property type="project" value="InterPro"/>
</dbReference>
<gene>
    <name evidence="7" type="ORF">K505DRAFT_231569</name>
</gene>
<dbReference type="PANTHER" id="PTHR12778:SF9">
    <property type="entry name" value="ACETYL-COENZYME A TRANSPORTER 1"/>
    <property type="match status" value="1"/>
</dbReference>
<sequence length="580" mass="64297">MSKRAPKKSNRKSVIPKSSTDSLQDQNGHANTTSAMNGLVEQRRKHASIDSPSSASQTASLMGRSSFNLDDPVPKMGHQEGQSKGFFELSKKDQRNFLLLVLLYFLQGIPMGLATGSVPFLLKSVVSYSAIGVFSLAAYPYSLKLFWSPIVDAVWTPRLGRRKSWILPIQTISGFSMIWLGSKVNVMMQVAGEKDGAGMWSFTWWWFALVFLCATQDIAVDGWALTLLSEENLSFASTAQTVGLTGGQFLSYTVFLAFNSKDFANKWFRPASAPLDTGLMTLDGYLKFWGWAYLVVTFGLAVLKKEERTRNTDGIMDVYKTMWGILKLKNIQTFIVIHLIAKIGFQANDAVTSLKLLDKGFSQEDLALTILIDFPIEIFLGYYIGKWCQTYPPMHIWCWAFVGRLAAAGFAQTVVWSFPPGGTTTMYLLMVICEHVMSTFMNTVMFVAVSAFHAKISDPVIGGTYMTLLATVSNLGGTFPRIFVLQFVDLFTVATCEPPTTPPKTELLKGSLVTQAFSCALEADKHRCRDGGGFCNVTTDGYYVMNVVCIVIGMVTFWGFIKPAVTKIQALPLKAWRISE</sequence>
<feature type="compositionally biased region" description="Polar residues" evidence="5">
    <location>
        <begin position="50"/>
        <end position="61"/>
    </location>
</feature>
<evidence type="ECO:0000256" key="3">
    <source>
        <dbReference type="ARBA" id="ARBA00022989"/>
    </source>
</evidence>
<feature type="transmembrane region" description="Helical" evidence="6">
    <location>
        <begin position="125"/>
        <end position="143"/>
    </location>
</feature>
<feature type="transmembrane region" description="Helical" evidence="6">
    <location>
        <begin position="542"/>
        <end position="561"/>
    </location>
</feature>
<keyword evidence="8" id="KW-1185">Reference proteome</keyword>
<dbReference type="GO" id="GO:0016020">
    <property type="term" value="C:membrane"/>
    <property type="evidence" value="ECO:0007669"/>
    <property type="project" value="UniProtKB-SubCell"/>
</dbReference>
<keyword evidence="4 6" id="KW-0472">Membrane</keyword>
<dbReference type="AlphaFoldDB" id="A0A6A6XSK5"/>
<feature type="transmembrane region" description="Helical" evidence="6">
    <location>
        <begin position="97"/>
        <end position="119"/>
    </location>
</feature>
<evidence type="ECO:0000256" key="5">
    <source>
        <dbReference type="SAM" id="MobiDB-lite"/>
    </source>
</evidence>
<feature type="transmembrane region" description="Helical" evidence="6">
    <location>
        <begin position="284"/>
        <end position="303"/>
    </location>
</feature>
<dbReference type="GO" id="GO:0035348">
    <property type="term" value="P:acetyl-CoA transmembrane transport"/>
    <property type="evidence" value="ECO:0007669"/>
    <property type="project" value="InterPro"/>
</dbReference>
<evidence type="ECO:0000313" key="8">
    <source>
        <dbReference type="Proteomes" id="UP000799757"/>
    </source>
</evidence>